<proteinExistence type="predicted"/>
<evidence type="ECO:0000313" key="3">
    <source>
        <dbReference type="EMBL" id="PRP99357.1"/>
    </source>
</evidence>
<dbReference type="Gene3D" id="3.40.50.1820">
    <property type="entry name" value="alpha/beta hydrolase"/>
    <property type="match status" value="1"/>
</dbReference>
<feature type="region of interest" description="Disordered" evidence="1">
    <location>
        <begin position="24"/>
        <end position="63"/>
    </location>
</feature>
<feature type="compositionally biased region" description="Low complexity" evidence="1">
    <location>
        <begin position="45"/>
        <end position="55"/>
    </location>
</feature>
<gene>
    <name evidence="3" type="ORF">ENSA7_63990</name>
</gene>
<keyword evidence="2" id="KW-0732">Signal</keyword>
<sequence length="411" mass="44287">MLSPTHAGRSLALVFALSGCAPGNAAEPSGEGTAVGPAVVSPTDAAEPPATVETAPAPPQPQPEVVAPVIADSTIETGFTVDPAAQPGLVEFASELAQVGTLWIGKLEGNGGRDVLIYIPPDADNAQPFELVFHFHGTYSEHVERQREGLKKNQWVGWERLEQTLGAITELQATRPHHNVALIYPFSAGKRLEPGHRGWSNVAYDRMWMDPAAPPDYRDDFATLHAEVVALLTNELGVHPSKLPDAVIAEGHSAGGIALLNIAREGSAHVREFLFLDASFQSWADGCYAAVKDTGAAAKLTLVVTDKGIADPFTGRDPWCVTMKADASLWAEKKSWCATRASETVPGSSWTCAELELVAEEWRDDYRDWCAAYEGGMQGLDQVTLVPTKVYHKDQPRHFAGGLELPEDRLP</sequence>
<dbReference type="RefSeq" id="WP_181234313.1">
    <property type="nucleotide sequence ID" value="NZ_PVNL01000121.1"/>
</dbReference>
<reference evidence="3 4" key="1">
    <citation type="submission" date="2018-03" db="EMBL/GenBank/DDBJ databases">
        <title>Draft Genome Sequences of the Obligatory Marine Myxobacteria Enhygromyxa salina SWB007.</title>
        <authorList>
            <person name="Poehlein A."/>
            <person name="Moghaddam J.A."/>
            <person name="Harms H."/>
            <person name="Alanjari M."/>
            <person name="Koenig G.M."/>
            <person name="Daniel R."/>
            <person name="Schaeberle T.F."/>
        </authorList>
    </citation>
    <scope>NUCLEOTIDE SEQUENCE [LARGE SCALE GENOMIC DNA]</scope>
    <source>
        <strain evidence="3 4">SWB007</strain>
    </source>
</reference>
<dbReference type="AlphaFoldDB" id="A0A2S9Y2L6"/>
<dbReference type="Proteomes" id="UP000238823">
    <property type="component" value="Unassembled WGS sequence"/>
</dbReference>
<dbReference type="SUPFAM" id="SSF53474">
    <property type="entry name" value="alpha/beta-Hydrolases"/>
    <property type="match status" value="1"/>
</dbReference>
<feature type="chain" id="PRO_5015584574" description="Alpha/beta hydrolase family protein" evidence="2">
    <location>
        <begin position="26"/>
        <end position="411"/>
    </location>
</feature>
<protein>
    <recommendedName>
        <fullName evidence="5">Alpha/beta hydrolase family protein</fullName>
    </recommendedName>
</protein>
<evidence type="ECO:0000256" key="1">
    <source>
        <dbReference type="SAM" id="MobiDB-lite"/>
    </source>
</evidence>
<dbReference type="InterPro" id="IPR029058">
    <property type="entry name" value="AB_hydrolase_fold"/>
</dbReference>
<dbReference type="EMBL" id="PVNL01000121">
    <property type="protein sequence ID" value="PRP99357.1"/>
    <property type="molecule type" value="Genomic_DNA"/>
</dbReference>
<evidence type="ECO:0008006" key="5">
    <source>
        <dbReference type="Google" id="ProtNLM"/>
    </source>
</evidence>
<accession>A0A2S9Y2L6</accession>
<comment type="caution">
    <text evidence="3">The sequence shown here is derived from an EMBL/GenBank/DDBJ whole genome shotgun (WGS) entry which is preliminary data.</text>
</comment>
<evidence type="ECO:0000313" key="4">
    <source>
        <dbReference type="Proteomes" id="UP000238823"/>
    </source>
</evidence>
<evidence type="ECO:0000256" key="2">
    <source>
        <dbReference type="SAM" id="SignalP"/>
    </source>
</evidence>
<organism evidence="3 4">
    <name type="scientific">Enhygromyxa salina</name>
    <dbReference type="NCBI Taxonomy" id="215803"/>
    <lineage>
        <taxon>Bacteria</taxon>
        <taxon>Pseudomonadati</taxon>
        <taxon>Myxococcota</taxon>
        <taxon>Polyangia</taxon>
        <taxon>Nannocystales</taxon>
        <taxon>Nannocystaceae</taxon>
        <taxon>Enhygromyxa</taxon>
    </lineage>
</organism>
<name>A0A2S9Y2L6_9BACT</name>
<feature type="signal peptide" evidence="2">
    <location>
        <begin position="1"/>
        <end position="25"/>
    </location>
</feature>